<dbReference type="EMBL" id="LBSM01000005">
    <property type="protein sequence ID" value="KKQ18402.1"/>
    <property type="molecule type" value="Genomic_DNA"/>
</dbReference>
<dbReference type="PANTHER" id="PTHR33908">
    <property type="entry name" value="MANNOSYLTRANSFERASE YKCB-RELATED"/>
    <property type="match status" value="1"/>
</dbReference>
<comment type="caution">
    <text evidence="10">The sequence shown here is derived from an EMBL/GenBank/DDBJ whole genome shotgun (WGS) entry which is preliminary data.</text>
</comment>
<organism evidence="10 11">
    <name type="scientific">Berkelbacteria bacterium GW2011_GWA1_36_9</name>
    <dbReference type="NCBI Taxonomy" id="1618331"/>
    <lineage>
        <taxon>Bacteria</taxon>
        <taxon>Candidatus Berkelbacteria</taxon>
    </lineage>
</organism>
<reference evidence="10 11" key="1">
    <citation type="journal article" date="2015" name="Nature">
        <title>rRNA introns, odd ribosomes, and small enigmatic genomes across a large radiation of phyla.</title>
        <authorList>
            <person name="Brown C.T."/>
            <person name="Hug L.A."/>
            <person name="Thomas B.C."/>
            <person name="Sharon I."/>
            <person name="Castelle C.J."/>
            <person name="Singh A."/>
            <person name="Wilkins M.J."/>
            <person name="Williams K.H."/>
            <person name="Banfield J.F."/>
        </authorList>
    </citation>
    <scope>NUCLEOTIDE SEQUENCE [LARGE SCALE GENOMIC DNA]</scope>
</reference>
<evidence type="ECO:0000256" key="1">
    <source>
        <dbReference type="ARBA" id="ARBA00004651"/>
    </source>
</evidence>
<evidence type="ECO:0000256" key="6">
    <source>
        <dbReference type="ARBA" id="ARBA00022989"/>
    </source>
</evidence>
<evidence type="ECO:0000313" key="10">
    <source>
        <dbReference type="EMBL" id="KKQ18402.1"/>
    </source>
</evidence>
<dbReference type="Pfam" id="PF13231">
    <property type="entry name" value="PMT_2"/>
    <property type="match status" value="1"/>
</dbReference>
<feature type="transmembrane region" description="Helical" evidence="8">
    <location>
        <begin position="119"/>
        <end position="135"/>
    </location>
</feature>
<dbReference type="GO" id="GO:0010041">
    <property type="term" value="P:response to iron(III) ion"/>
    <property type="evidence" value="ECO:0007669"/>
    <property type="project" value="TreeGrafter"/>
</dbReference>
<protein>
    <recommendedName>
        <fullName evidence="9">Glycosyltransferase RgtA/B/C/D-like domain-containing protein</fullName>
    </recommendedName>
</protein>
<feature type="transmembrane region" description="Helical" evidence="8">
    <location>
        <begin position="315"/>
        <end position="333"/>
    </location>
</feature>
<keyword evidence="2" id="KW-1003">Cell membrane</keyword>
<dbReference type="PANTHER" id="PTHR33908:SF3">
    <property type="entry name" value="UNDECAPRENYL PHOSPHATE-ALPHA-4-AMINO-4-DEOXY-L-ARABINOSE ARABINOSYL TRANSFERASE"/>
    <property type="match status" value="1"/>
</dbReference>
<dbReference type="InterPro" id="IPR038731">
    <property type="entry name" value="RgtA/B/C-like"/>
</dbReference>
<dbReference type="Proteomes" id="UP000034508">
    <property type="component" value="Unassembled WGS sequence"/>
</dbReference>
<evidence type="ECO:0000259" key="9">
    <source>
        <dbReference type="Pfam" id="PF13231"/>
    </source>
</evidence>
<sequence length="565" mass="64713">MISIFKKNYFLLLIITLAILLRLTLLSSVPVGFNDDEAAFGYNAYSILKTGRDEWGRFLPFPVFESFGDWKLIGYLYPTVVSQMIFGTNELATRLPSVVFGVLAIISAHLLAGKLFNRRVGLVAALLLAVSPWHIAASRNAFESDILIFFITCAAFLFLKGLDQSKYFKFSFFLFILSFYIYRSAWLFVPLFFASLLFIYRIQIKKQRKLIATLIIISLILLIPLVPSVLTFKGQSRFFQESFITGVTSRGIVDDVNEQRGFCSRDISPTICKTIYNKYNYFALTYANNYFSNLSPQTYYAKGNQTGYQSFPDRGLFYAFELPLLIAGLIILLKRRDKNSQVLITWLLIVPLGASLTGIGNPGRLNILMPAPQIIEALGFTSILFALRSRTVKTAFIILSALVVASSLSRLIADTFFKFPQMSARYQRYGYKELFTYIENERKNYSEVIVSRKGDDAKQYIHYLFSQRYDPQKYLTTIGNHRYRGQDSWIRVNQIENIKFMPAAPNVEILPGASLLVISHNEVQYPLQPIFIVYDFRQDPLYEVYETDNLKKAVEEQKAKDSIDD</sequence>
<evidence type="ECO:0000256" key="4">
    <source>
        <dbReference type="ARBA" id="ARBA00022679"/>
    </source>
</evidence>
<keyword evidence="6 8" id="KW-1133">Transmembrane helix</keyword>
<proteinExistence type="predicted"/>
<evidence type="ECO:0000256" key="7">
    <source>
        <dbReference type="ARBA" id="ARBA00023136"/>
    </source>
</evidence>
<feature type="transmembrane region" description="Helical" evidence="8">
    <location>
        <begin position="394"/>
        <end position="413"/>
    </location>
</feature>
<feature type="transmembrane region" description="Helical" evidence="8">
    <location>
        <begin position="342"/>
        <end position="361"/>
    </location>
</feature>
<dbReference type="GO" id="GO:0009103">
    <property type="term" value="P:lipopolysaccharide biosynthetic process"/>
    <property type="evidence" value="ECO:0007669"/>
    <property type="project" value="UniProtKB-ARBA"/>
</dbReference>
<keyword evidence="7 8" id="KW-0472">Membrane</keyword>
<evidence type="ECO:0000256" key="8">
    <source>
        <dbReference type="SAM" id="Phobius"/>
    </source>
</evidence>
<feature type="transmembrane region" description="Helical" evidence="8">
    <location>
        <begin position="211"/>
        <end position="230"/>
    </location>
</feature>
<gene>
    <name evidence="10" type="ORF">US31_C0005G0052</name>
</gene>
<name>A0A0G0FKR2_9BACT</name>
<comment type="subcellular location">
    <subcellularLocation>
        <location evidence="1">Cell membrane</location>
        <topology evidence="1">Multi-pass membrane protein</topology>
    </subcellularLocation>
</comment>
<evidence type="ECO:0000256" key="5">
    <source>
        <dbReference type="ARBA" id="ARBA00022692"/>
    </source>
</evidence>
<keyword evidence="5 8" id="KW-0812">Transmembrane</keyword>
<keyword evidence="3" id="KW-0328">Glycosyltransferase</keyword>
<keyword evidence="4" id="KW-0808">Transferase</keyword>
<dbReference type="AlphaFoldDB" id="A0A0G0FKR2"/>
<evidence type="ECO:0000256" key="2">
    <source>
        <dbReference type="ARBA" id="ARBA00022475"/>
    </source>
</evidence>
<accession>A0A0G0FKR2</accession>
<dbReference type="GO" id="GO:0016763">
    <property type="term" value="F:pentosyltransferase activity"/>
    <property type="evidence" value="ECO:0007669"/>
    <property type="project" value="TreeGrafter"/>
</dbReference>
<feature type="domain" description="Glycosyltransferase RgtA/B/C/D-like" evidence="9">
    <location>
        <begin position="82"/>
        <end position="225"/>
    </location>
</feature>
<dbReference type="GO" id="GO:0005886">
    <property type="term" value="C:plasma membrane"/>
    <property type="evidence" value="ECO:0007669"/>
    <property type="project" value="UniProtKB-SubCell"/>
</dbReference>
<evidence type="ECO:0000256" key="3">
    <source>
        <dbReference type="ARBA" id="ARBA00022676"/>
    </source>
</evidence>
<feature type="transmembrane region" description="Helical" evidence="8">
    <location>
        <begin position="367"/>
        <end position="387"/>
    </location>
</feature>
<evidence type="ECO:0000313" key="11">
    <source>
        <dbReference type="Proteomes" id="UP000034508"/>
    </source>
</evidence>
<feature type="transmembrane region" description="Helical" evidence="8">
    <location>
        <begin position="91"/>
        <end position="112"/>
    </location>
</feature>
<dbReference type="InterPro" id="IPR050297">
    <property type="entry name" value="LipidA_mod_glycosyltrf_83"/>
</dbReference>